<keyword evidence="4" id="KW-1185">Reference proteome</keyword>
<proteinExistence type="predicted"/>
<reference evidence="3 4" key="1">
    <citation type="journal article" date="2018" name="BMC Genomics">
        <title>Comparative genome analyses reveal sequence features reflecting distinct modes of host-adaptation between dicot and monocot powdery mildew.</title>
        <authorList>
            <person name="Wu Y."/>
            <person name="Ma X."/>
            <person name="Pan Z."/>
            <person name="Kale S.D."/>
            <person name="Song Y."/>
            <person name="King H."/>
            <person name="Zhang Q."/>
            <person name="Presley C."/>
            <person name="Deng X."/>
            <person name="Wei C.I."/>
            <person name="Xiao S."/>
        </authorList>
    </citation>
    <scope>NUCLEOTIDE SEQUENCE [LARGE SCALE GENOMIC DNA]</scope>
    <source>
        <strain evidence="3">UMSG3</strain>
    </source>
</reference>
<dbReference type="InterPro" id="IPR000095">
    <property type="entry name" value="CRIB_dom"/>
</dbReference>
<evidence type="ECO:0000256" key="1">
    <source>
        <dbReference type="SAM" id="MobiDB-lite"/>
    </source>
</evidence>
<dbReference type="Proteomes" id="UP000283383">
    <property type="component" value="Unassembled WGS sequence"/>
</dbReference>
<accession>A0A420HQG5</accession>
<gene>
    <name evidence="3" type="ORF">GcM3_172009</name>
</gene>
<dbReference type="AlphaFoldDB" id="A0A420HQG5"/>
<feature type="region of interest" description="Disordered" evidence="1">
    <location>
        <begin position="656"/>
        <end position="683"/>
    </location>
</feature>
<dbReference type="EMBL" id="MCBQ01017287">
    <property type="protein sequence ID" value="RKF59666.1"/>
    <property type="molecule type" value="Genomic_DNA"/>
</dbReference>
<feature type="compositionally biased region" description="Polar residues" evidence="1">
    <location>
        <begin position="760"/>
        <end position="775"/>
    </location>
</feature>
<feature type="compositionally biased region" description="Polar residues" evidence="1">
    <location>
        <begin position="656"/>
        <end position="682"/>
    </location>
</feature>
<feature type="region of interest" description="Disordered" evidence="1">
    <location>
        <begin position="718"/>
        <end position="784"/>
    </location>
</feature>
<evidence type="ECO:0000313" key="4">
    <source>
        <dbReference type="Proteomes" id="UP000283383"/>
    </source>
</evidence>
<dbReference type="PROSITE" id="PS50108">
    <property type="entry name" value="CRIB"/>
    <property type="match status" value="1"/>
</dbReference>
<dbReference type="STRING" id="62708.A0A420HQG5"/>
<evidence type="ECO:0000313" key="3">
    <source>
        <dbReference type="EMBL" id="RKF59666.1"/>
    </source>
</evidence>
<protein>
    <submittedName>
        <fullName evidence="3">Putative pak-box p21-rho-binding protein</fullName>
    </submittedName>
</protein>
<feature type="region of interest" description="Disordered" evidence="1">
    <location>
        <begin position="280"/>
        <end position="325"/>
    </location>
</feature>
<feature type="domain" description="CRIB" evidence="2">
    <location>
        <begin position="172"/>
        <end position="185"/>
    </location>
</feature>
<organism evidence="3 4">
    <name type="scientific">Golovinomyces cichoracearum</name>
    <dbReference type="NCBI Taxonomy" id="62708"/>
    <lineage>
        <taxon>Eukaryota</taxon>
        <taxon>Fungi</taxon>
        <taxon>Dikarya</taxon>
        <taxon>Ascomycota</taxon>
        <taxon>Pezizomycotina</taxon>
        <taxon>Leotiomycetes</taxon>
        <taxon>Erysiphales</taxon>
        <taxon>Erysiphaceae</taxon>
        <taxon>Golovinomyces</taxon>
    </lineage>
</organism>
<evidence type="ECO:0000259" key="2">
    <source>
        <dbReference type="PROSITE" id="PS50108"/>
    </source>
</evidence>
<name>A0A420HQG5_9PEZI</name>
<feature type="compositionally biased region" description="Polar residues" evidence="1">
    <location>
        <begin position="309"/>
        <end position="319"/>
    </location>
</feature>
<comment type="caution">
    <text evidence="3">The sequence shown here is derived from an EMBL/GenBank/DDBJ whole genome shotgun (WGS) entry which is preliminary data.</text>
</comment>
<sequence>MINMVGESSTTYAQSFIDPVDHFGLRRDNLGSLSQAYLNHENLEASIDEIQLPNLMRAHTEDTNFGSNPGKDYSRTKTLSSLYSPAGTRDTLPGKNQGLSRWSANRVVLGSTNRPESAHGIASIFSRSLRREKKDRFVGSNSRTSTSHLKTGDTKIMAVSKECENMIGPNFISDPFNFRHIKHTRHEQVSNLARRVQTELVSESNIPSSKHNHFDSEYQNLKLNDLRFENFSSETLSAQALEEHRLLSAVDTYSRKQRANMRMNKDSFEKISSMQASIFNESRKHRSEPSPPPSHAHSVEKIPARKSSRPLSNTNSAPSIASERFYSKPESKSSFHIVMPTTQSPSSEPIHREYFYNSLCEDKETINIDSWPLPSSTKSSCSYGLELADVEEEDMFSDKVRKMSVVNHHNSFDFDEKLLGSINDFGSISENGNLTSLKSLQKKSDFDISSDNSGIDIDSWESDIDWCYENEVEADSNYRWVEGEPLDFRTEDSHIKSDTKTTEIQLLGDESQYREIFSPSLLLPVQISSPPGLSHSSAEFITSPSLKTPVNTTRELYLPKNSKILLPTDPFDADDFLTDINLQDLESSVDSGAIYQQNFAQNNLIGRSKQCISSDGSLLDYGLSSAAHGRTWSFSQDLEHSFSSTCTTDYINGQETANHESSASIPHPYQISQPRSSQSESQLHGDENILTKMTAFNLSRDTAKSPLLDRRNKNFHIGAILSPSPPSLTIPIGNTNLSEYQRTERTSSQRSSSVPRPRSDQNFSATSYTPTNHSDFSQKKIKSSSQTFKTRGKCSYGLFPHV</sequence>